<dbReference type="VEuPathDB" id="ToxoDB:CSUI_011369"/>
<protein>
    <submittedName>
        <fullName evidence="2">Uncharacterized protein</fullName>
    </submittedName>
</protein>
<feature type="compositionally biased region" description="Basic and acidic residues" evidence="1">
    <location>
        <begin position="1022"/>
        <end position="1039"/>
    </location>
</feature>
<evidence type="ECO:0000256" key="1">
    <source>
        <dbReference type="SAM" id="MobiDB-lite"/>
    </source>
</evidence>
<feature type="compositionally biased region" description="Basic and acidic residues" evidence="1">
    <location>
        <begin position="530"/>
        <end position="554"/>
    </location>
</feature>
<feature type="compositionally biased region" description="Basic and acidic residues" evidence="1">
    <location>
        <begin position="971"/>
        <end position="985"/>
    </location>
</feature>
<feature type="compositionally biased region" description="Basic and acidic residues" evidence="1">
    <location>
        <begin position="910"/>
        <end position="920"/>
    </location>
</feature>
<dbReference type="GeneID" id="94434679"/>
<dbReference type="AlphaFoldDB" id="A0A2C6J5I9"/>
<feature type="compositionally biased region" description="Low complexity" evidence="1">
    <location>
        <begin position="854"/>
        <end position="868"/>
    </location>
</feature>
<feature type="compositionally biased region" description="Basic and acidic residues" evidence="1">
    <location>
        <begin position="740"/>
        <end position="759"/>
    </location>
</feature>
<feature type="compositionally biased region" description="Polar residues" evidence="1">
    <location>
        <begin position="40"/>
        <end position="49"/>
    </location>
</feature>
<evidence type="ECO:0000313" key="3">
    <source>
        <dbReference type="Proteomes" id="UP000221165"/>
    </source>
</evidence>
<feature type="region of interest" description="Disordered" evidence="1">
    <location>
        <begin position="479"/>
        <end position="1095"/>
    </location>
</feature>
<dbReference type="Proteomes" id="UP000221165">
    <property type="component" value="Unassembled WGS sequence"/>
</dbReference>
<feature type="region of interest" description="Disordered" evidence="1">
    <location>
        <begin position="383"/>
        <end position="412"/>
    </location>
</feature>
<evidence type="ECO:0000313" key="2">
    <source>
        <dbReference type="EMBL" id="PHJ14821.1"/>
    </source>
</evidence>
<feature type="compositionally biased region" description="Basic and acidic residues" evidence="1">
    <location>
        <begin position="566"/>
        <end position="585"/>
    </location>
</feature>
<feature type="compositionally biased region" description="Basic and acidic residues" evidence="1">
    <location>
        <begin position="233"/>
        <end position="247"/>
    </location>
</feature>
<reference evidence="2 3" key="1">
    <citation type="journal article" date="2017" name="Int. J. Parasitol.">
        <title>The genome of the protozoan parasite Cystoisospora suis and a reverse vaccinology approach to identify vaccine candidates.</title>
        <authorList>
            <person name="Palmieri N."/>
            <person name="Shrestha A."/>
            <person name="Ruttkowski B."/>
            <person name="Beck T."/>
            <person name="Vogl C."/>
            <person name="Tomley F."/>
            <person name="Blake D.P."/>
            <person name="Joachim A."/>
        </authorList>
    </citation>
    <scope>NUCLEOTIDE SEQUENCE [LARGE SCALE GENOMIC DNA]</scope>
    <source>
        <strain evidence="2 3">Wien I</strain>
    </source>
</reference>
<feature type="region of interest" description="Disordered" evidence="1">
    <location>
        <begin position="21"/>
        <end position="260"/>
    </location>
</feature>
<sequence>MEPEAALTGISCAVISAVVQGRKRRGVSETQPGLRGDSCSEGNLSNSPLSHHRQCGEEQRSSEVSTGNQSAIISSLHNSLKKGQERGSRSAPSARASRNRVNGATEKGLVRPADRTQTLRYSLRKRGKPEQRFLSAGGHASSDFGRRAQSTTSRARLYKAPKQKRGTVSLSRQAGTLRDLRRRRAHPSVSLEGYEGEKNKTPQRLDLLGDADESKSPVCARTRSQQEASFPASHEDGSSSSKSHEKLMLCSGRPRNSPLTRDNGVHTGWERHAGELPCGFTVGGGESPPFRAEEPQYFLRNRGKLGESPYSDGRRNLFDSLEKPVITSFGRGVQVSSVRVLRALRRCDDGLKAGQRLRPGTGKERKVTGLDYKLMKRKKRTPCCERTSLQRGSPEGKKEGPTEVTIPDTSRRRRRCSLFAGQELDTRESSAVTPTEACHSGKAGIQVSVVDDLKMKDAFCSPPGDDAADLYGRRHGGHSRFLPQLADGSGVEGETAGEPKKTRGWDDCGRRSRTKDIERMRCRTPAASRQTEKTAEEALEDESKGDDTEDRSKTTDGAAEGTSGIEGHETEAWQRLQRRAEDRGRSRLLTRKRLTRSAQTVISKDERDETEEVTDAERGIAGEKAAPGETLTGQRSFRGRRRVESRLQIREAASEEQAGAPVSSEEQNSSTVGGRRQEDTVDEAGDQERQETPLENSGEQEGCCEGGEEFKCSSGGRVCEGNILGNEKNREDSPNEGDEEQKPAHKKDHEREGDVEKVCFKAGQTSEAGARTRDVVQDSMGVGEDRQERDPPEENAKPGRPPCETGRWHLRPRRQKAGTPVNTSCNASSSSVTGATAILSGSSEGEGRLDERNVTNVSTSRRNVTSSTACTSGTGVSCPEDRGVRGTSEPSCAGPVPEGPGQHTYQETVSNEKVRQHGSLEDAPDSCSDTVCHNGNRKRRQCEEETARAQTLAEKNSLLSALQVGTLGSQRSKEEKTKADAEVTSKRLRRRGREDVRGIRVQKPVLAATVCGGSNDMQTESRAPDDTVESRRKVDRGPESRGGQRGRSGGEETLGKRREDGRGKSEELKAELTVPEKETPVHVDKGKEETLGPRIVRQDNEHLVFHCAAGDSPRPSRLLSYSPPSPVSGLLPKAEPSACFAAWCSLLPTSTTDATRSGCVDLPSENP</sequence>
<feature type="compositionally biased region" description="Basic and acidic residues" evidence="1">
    <location>
        <begin position="642"/>
        <end position="653"/>
    </location>
</feature>
<name>A0A2C6J5I9_9APIC</name>
<accession>A0A2C6J5I9</accession>
<organism evidence="2 3">
    <name type="scientific">Cystoisospora suis</name>
    <dbReference type="NCBI Taxonomy" id="483139"/>
    <lineage>
        <taxon>Eukaryota</taxon>
        <taxon>Sar</taxon>
        <taxon>Alveolata</taxon>
        <taxon>Apicomplexa</taxon>
        <taxon>Conoidasida</taxon>
        <taxon>Coccidia</taxon>
        <taxon>Eucoccidiorida</taxon>
        <taxon>Eimeriorina</taxon>
        <taxon>Sarcocystidae</taxon>
        <taxon>Cystoisospora</taxon>
    </lineage>
</organism>
<feature type="compositionally biased region" description="Basic residues" evidence="1">
    <location>
        <begin position="156"/>
        <end position="165"/>
    </location>
</feature>
<gene>
    <name evidence="2" type="ORF">CSUI_011369</name>
</gene>
<feature type="compositionally biased region" description="Polar residues" evidence="1">
    <location>
        <begin position="62"/>
        <end position="78"/>
    </location>
</feature>
<comment type="caution">
    <text evidence="2">The sequence shown here is derived from an EMBL/GenBank/DDBJ whole genome shotgun (WGS) entry which is preliminary data.</text>
</comment>
<feature type="compositionally biased region" description="Basic and acidic residues" evidence="1">
    <location>
        <begin position="783"/>
        <end position="797"/>
    </location>
</feature>
<feature type="compositionally biased region" description="Basic and acidic residues" evidence="1">
    <location>
        <begin position="1048"/>
        <end position="1095"/>
    </location>
</feature>
<proteinExistence type="predicted"/>
<dbReference type="EMBL" id="MIGC01011063">
    <property type="protein sequence ID" value="PHJ14821.1"/>
    <property type="molecule type" value="Genomic_DNA"/>
</dbReference>
<keyword evidence="3" id="KW-1185">Reference proteome</keyword>
<feature type="compositionally biased region" description="Polar residues" evidence="1">
    <location>
        <begin position="820"/>
        <end position="843"/>
    </location>
</feature>
<feature type="compositionally biased region" description="Basic and acidic residues" evidence="1">
    <location>
        <begin position="497"/>
        <end position="521"/>
    </location>
</feature>
<feature type="non-terminal residue" evidence="2">
    <location>
        <position position="1167"/>
    </location>
</feature>
<feature type="compositionally biased region" description="Basic residues" evidence="1">
    <location>
        <begin position="586"/>
        <end position="595"/>
    </location>
</feature>
<dbReference type="RefSeq" id="XP_067916556.1">
    <property type="nucleotide sequence ID" value="XM_068071468.1"/>
</dbReference>